<feature type="active site" description="O-(5'-phospho-DNA)-serine intermediate" evidence="4 5">
    <location>
        <position position="55"/>
    </location>
</feature>
<keyword evidence="2" id="KW-0238">DNA-binding</keyword>
<keyword evidence="1" id="KW-0229">DNA integration</keyword>
<name>A0A2S7CGW3_9XANT</name>
<reference evidence="7 8" key="1">
    <citation type="submission" date="2016-08" db="EMBL/GenBank/DDBJ databases">
        <authorList>
            <person name="Seilhamer J.J."/>
        </authorList>
    </citation>
    <scope>NUCLEOTIDE SEQUENCE [LARGE SCALE GENOMIC DNA]</scope>
    <source>
        <strain evidence="7 8">CFBP4690</strain>
    </source>
</reference>
<dbReference type="Proteomes" id="UP000237872">
    <property type="component" value="Unassembled WGS sequence"/>
</dbReference>
<dbReference type="GO" id="GO:0015074">
    <property type="term" value="P:DNA integration"/>
    <property type="evidence" value="ECO:0007669"/>
    <property type="project" value="UniProtKB-KW"/>
</dbReference>
<dbReference type="GO" id="GO:0000150">
    <property type="term" value="F:DNA strand exchange activity"/>
    <property type="evidence" value="ECO:0007669"/>
    <property type="project" value="InterPro"/>
</dbReference>
<dbReference type="CDD" id="cd03768">
    <property type="entry name" value="SR_ResInv"/>
    <property type="match status" value="1"/>
</dbReference>
<evidence type="ECO:0000256" key="4">
    <source>
        <dbReference type="PIRSR" id="PIRSR606118-50"/>
    </source>
</evidence>
<comment type="caution">
    <text evidence="7">The sequence shown here is derived from an EMBL/GenBank/DDBJ whole genome shotgun (WGS) entry which is preliminary data.</text>
</comment>
<keyword evidence="3" id="KW-0233">DNA recombination</keyword>
<dbReference type="InterPro" id="IPR050639">
    <property type="entry name" value="SSR_resolvase"/>
</dbReference>
<accession>A0A2S7CGW3</accession>
<protein>
    <recommendedName>
        <fullName evidence="6">Resolvase/invertase-type recombinase catalytic domain-containing protein</fullName>
    </recommendedName>
</protein>
<dbReference type="PROSITE" id="PS51736">
    <property type="entry name" value="RECOMBINASES_3"/>
    <property type="match status" value="1"/>
</dbReference>
<dbReference type="OrthoDB" id="9797501at2"/>
<dbReference type="InterPro" id="IPR006118">
    <property type="entry name" value="Recombinase_CS"/>
</dbReference>
<organism evidence="7 8">
    <name type="scientific">Xanthomonas codiaei</name>
    <dbReference type="NCBI Taxonomy" id="56463"/>
    <lineage>
        <taxon>Bacteria</taxon>
        <taxon>Pseudomonadati</taxon>
        <taxon>Pseudomonadota</taxon>
        <taxon>Gammaproteobacteria</taxon>
        <taxon>Lysobacterales</taxon>
        <taxon>Lysobacteraceae</taxon>
        <taxon>Xanthomonas</taxon>
    </lineage>
</organism>
<dbReference type="Gene3D" id="3.40.50.1390">
    <property type="entry name" value="Resolvase, N-terminal catalytic domain"/>
    <property type="match status" value="1"/>
</dbReference>
<dbReference type="PANTHER" id="PTHR30461:SF2">
    <property type="entry name" value="SERINE RECOMBINASE PINE-RELATED"/>
    <property type="match status" value="1"/>
</dbReference>
<feature type="domain" description="Resolvase/invertase-type recombinase catalytic" evidence="6">
    <location>
        <begin position="47"/>
        <end position="197"/>
    </location>
</feature>
<evidence type="ECO:0000256" key="2">
    <source>
        <dbReference type="ARBA" id="ARBA00023125"/>
    </source>
</evidence>
<dbReference type="GO" id="GO:0003677">
    <property type="term" value="F:DNA binding"/>
    <property type="evidence" value="ECO:0007669"/>
    <property type="project" value="UniProtKB-KW"/>
</dbReference>
<gene>
    <name evidence="7" type="ORF">XcodCFBP4690_17160</name>
</gene>
<evidence type="ECO:0000256" key="3">
    <source>
        <dbReference type="ARBA" id="ARBA00023172"/>
    </source>
</evidence>
<dbReference type="InterPro" id="IPR036162">
    <property type="entry name" value="Resolvase-like_N_sf"/>
</dbReference>
<dbReference type="SUPFAM" id="SSF53041">
    <property type="entry name" value="Resolvase-like"/>
    <property type="match status" value="1"/>
</dbReference>
<proteinExistence type="predicted"/>
<dbReference type="Pfam" id="PF00239">
    <property type="entry name" value="Resolvase"/>
    <property type="match status" value="1"/>
</dbReference>
<evidence type="ECO:0000256" key="1">
    <source>
        <dbReference type="ARBA" id="ARBA00022908"/>
    </source>
</evidence>
<dbReference type="AlphaFoldDB" id="A0A2S7CGW3"/>
<dbReference type="PANTHER" id="PTHR30461">
    <property type="entry name" value="DNA-INVERTASE FROM LAMBDOID PROPHAGE"/>
    <property type="match status" value="1"/>
</dbReference>
<sequence length="310" mass="34120">MGVRHHKAGAGSCGAVGGPFSEGDHLGRPLPQAGEGGMIDMPLTVRRAIGYVRVSTDEQAAQGHSLALQPERIRQWCALRELHLVDIVVDEGVSAGVQLHKRPGGKELMHRLRTGEADVVVVFRLDRLFRNAQHGLNFVRDELDGRGVNLHSITELVDTTTPTGRLMLTMLWAVAEYERDTIRERTRSTMEGLRQQGRVYGTTPYGCVAVGGRWDEALGRVVGQHLYRDPKTWPHRELIVQLRGPHDGAEQLSLQGISTELEARGIPAPAGGRRWQKHSISRVINTHGGLKHIQPLPAEHEPAVSEAAQP</sequence>
<evidence type="ECO:0000313" key="8">
    <source>
        <dbReference type="Proteomes" id="UP000237872"/>
    </source>
</evidence>
<evidence type="ECO:0000256" key="5">
    <source>
        <dbReference type="PROSITE-ProRule" id="PRU10137"/>
    </source>
</evidence>
<dbReference type="PROSITE" id="PS00397">
    <property type="entry name" value="RECOMBINASES_1"/>
    <property type="match status" value="1"/>
</dbReference>
<dbReference type="SMART" id="SM00857">
    <property type="entry name" value="Resolvase"/>
    <property type="match status" value="1"/>
</dbReference>
<evidence type="ECO:0000259" key="6">
    <source>
        <dbReference type="PROSITE" id="PS51736"/>
    </source>
</evidence>
<dbReference type="InterPro" id="IPR006119">
    <property type="entry name" value="Resolv_N"/>
</dbReference>
<evidence type="ECO:0000313" key="7">
    <source>
        <dbReference type="EMBL" id="PPU60810.1"/>
    </source>
</evidence>
<dbReference type="EMBL" id="MDEC01000027">
    <property type="protein sequence ID" value="PPU60810.1"/>
    <property type="molecule type" value="Genomic_DNA"/>
</dbReference>